<evidence type="ECO:0000313" key="2">
    <source>
        <dbReference type="Proteomes" id="UP001170379"/>
    </source>
</evidence>
<organism evidence="1 2">
    <name type="scientific">Gulosibacter molinativorax</name>
    <dbReference type="NCBI Taxonomy" id="256821"/>
    <lineage>
        <taxon>Bacteria</taxon>
        <taxon>Bacillati</taxon>
        <taxon>Actinomycetota</taxon>
        <taxon>Actinomycetes</taxon>
        <taxon>Micrococcales</taxon>
        <taxon>Microbacteriaceae</taxon>
        <taxon>Gulosibacter</taxon>
    </lineage>
</organism>
<protein>
    <recommendedName>
        <fullName evidence="3">DUF3052 domain-containing protein</fullName>
    </recommendedName>
</protein>
<name>A0ABT7C817_9MICO</name>
<reference evidence="1" key="2">
    <citation type="journal article" date="2022" name="Sci. Rep.">
        <title>In silico prediction of the enzymes involved in the degradation of the herbicide molinate by Gulosibacter molinativorax ON4T.</title>
        <authorList>
            <person name="Lopes A.R."/>
            <person name="Bunin E."/>
            <person name="Viana A.T."/>
            <person name="Froufe H."/>
            <person name="Munoz-Merida A."/>
            <person name="Pinho D."/>
            <person name="Figueiredo J."/>
            <person name="Barroso C."/>
            <person name="Vaz-Moreira I."/>
            <person name="Bellanger X."/>
            <person name="Egas C."/>
            <person name="Nunes O.C."/>
        </authorList>
    </citation>
    <scope>NUCLEOTIDE SEQUENCE</scope>
    <source>
        <strain evidence="1">ON4</strain>
    </source>
</reference>
<evidence type="ECO:0000313" key="1">
    <source>
        <dbReference type="EMBL" id="MDJ1371302.1"/>
    </source>
</evidence>
<gene>
    <name evidence="1" type="ORF">C7K25_07965</name>
</gene>
<proteinExistence type="predicted"/>
<sequence length="162" mass="17806">MVLASVMQARIELVPGISLSNVSYGGPVNATEPKPLDRRLNLKADATLAFWPRQDALPTEIQAFAEDHEVAESLVAAGFVAAHVADRDAAAELLDNHLEELADVQAVWLIYAKGNRADINRDSLWTMLVERGWRPVSNISVNDVYSSIRIRPLKPGETGLHK</sequence>
<evidence type="ECO:0008006" key="3">
    <source>
        <dbReference type="Google" id="ProtNLM"/>
    </source>
</evidence>
<dbReference type="Proteomes" id="UP001170379">
    <property type="component" value="Unassembled WGS sequence"/>
</dbReference>
<comment type="caution">
    <text evidence="1">The sequence shown here is derived from an EMBL/GenBank/DDBJ whole genome shotgun (WGS) entry which is preliminary data.</text>
</comment>
<reference evidence="1" key="1">
    <citation type="submission" date="2018-03" db="EMBL/GenBank/DDBJ databases">
        <authorList>
            <person name="Nunes O.C."/>
            <person name="Lopes A.R."/>
            <person name="Froufe H."/>
            <person name="Munoz-Merida A."/>
            <person name="Barroso C."/>
            <person name="Egas C."/>
        </authorList>
    </citation>
    <scope>NUCLEOTIDE SEQUENCE</scope>
    <source>
        <strain evidence="1">ON4</strain>
    </source>
</reference>
<dbReference type="EMBL" id="PXVD01000011">
    <property type="protein sequence ID" value="MDJ1371302.1"/>
    <property type="molecule type" value="Genomic_DNA"/>
</dbReference>
<accession>A0ABT7C817</accession>
<keyword evidence="2" id="KW-1185">Reference proteome</keyword>